<dbReference type="InterPro" id="IPR029787">
    <property type="entry name" value="Nucleotide_cyclase"/>
</dbReference>
<comment type="caution">
    <text evidence="2">The sequence shown here is derived from an EMBL/GenBank/DDBJ whole genome shotgun (WGS) entry which is preliminary data.</text>
</comment>
<dbReference type="InterPro" id="IPR003018">
    <property type="entry name" value="GAF"/>
</dbReference>
<dbReference type="PROSITE" id="PS50887">
    <property type="entry name" value="GGDEF"/>
    <property type="match status" value="1"/>
</dbReference>
<dbReference type="InterPro" id="IPR029016">
    <property type="entry name" value="GAF-like_dom_sf"/>
</dbReference>
<dbReference type="EMBL" id="VSSQ01003321">
    <property type="protein sequence ID" value="MPM20138.1"/>
    <property type="molecule type" value="Genomic_DNA"/>
</dbReference>
<proteinExistence type="predicted"/>
<dbReference type="CDD" id="cd01949">
    <property type="entry name" value="GGDEF"/>
    <property type="match status" value="1"/>
</dbReference>
<dbReference type="SUPFAM" id="SSF55781">
    <property type="entry name" value="GAF domain-like"/>
    <property type="match status" value="3"/>
</dbReference>
<name>A0A644XWH0_9ZZZZ</name>
<dbReference type="InterPro" id="IPR050469">
    <property type="entry name" value="Diguanylate_Cyclase"/>
</dbReference>
<sequence length="761" mass="85417">MQAKIQQAITQVTKNGKTVFQVPLRIGDSETILTECEMVVGLWHDQSVIICLYRDIRHQLQAEELERERRKMADVLAQSAVVLNSSLDQESVLEHILDMVEMIVPNAYTNVGVLEGTRVHIVASRGYEELGIRELLNSRVIDTEKNQNFGQMAKTKKQCLIAETKNNPNWVTLPELMWIKSYVGAPIIINGNVYGFINCDSEVPGNFTELDAENLKIFADQAAIAIENARLHQEVEQHLRKITQITELTRTVLVSSNVKDVTQKVALPLLTLFDANSIFISQWMSKERSAFCLSSHGGGIVPDFPKLTSYGNSTLSEYVLTQKHALILQNGQESAELNQLIGRLFSDPYILALPMWVEDNPFGVIFLGFNRRDQISEDDLTIGAFAANQLATAIQKTMMLESEQSLTLQYSHANELLNSLSRVAASLNSSSGPIGVMETMGEGLEKLHIHSMVFLLDESLSHIRLEYSSRQSDLMAFTQKLEHDYFFDPFKIDNIIEYDRVVKLKKPVYLSDVGSLFYKVLPSELSPFMHRFFEILGIGPRSKGLLVPLLSENKPVGILNIYGDELMEIDQKAGETFGGQISAAFENAVLLSKVQRLAVTDELTCIYNRRGLFENATNLFKSVRRLDRTLSVLMLDLDDFKAINDKFGNDVGDEVLKEFVQQIKANIREIDLLARYGGEEFIVVLEESDLKSSKIVAERICRYVATHPIQTNQTRAKVTVSIGVAELSPETESLEALIKQADRALYLAKNRGKNQVATLTG</sequence>
<organism evidence="2">
    <name type="scientific">bioreactor metagenome</name>
    <dbReference type="NCBI Taxonomy" id="1076179"/>
    <lineage>
        <taxon>unclassified sequences</taxon>
        <taxon>metagenomes</taxon>
        <taxon>ecological metagenomes</taxon>
    </lineage>
</organism>
<accession>A0A644XWH0</accession>
<dbReference type="Pfam" id="PF00990">
    <property type="entry name" value="GGDEF"/>
    <property type="match status" value="1"/>
</dbReference>
<feature type="domain" description="GGDEF" evidence="1">
    <location>
        <begin position="628"/>
        <end position="761"/>
    </location>
</feature>
<gene>
    <name evidence="2" type="ORF">SDC9_66567</name>
</gene>
<dbReference type="Gene3D" id="3.30.70.270">
    <property type="match status" value="1"/>
</dbReference>
<dbReference type="SUPFAM" id="SSF55073">
    <property type="entry name" value="Nucleotide cyclase"/>
    <property type="match status" value="1"/>
</dbReference>
<dbReference type="Pfam" id="PF13185">
    <property type="entry name" value="GAF_2"/>
    <property type="match status" value="2"/>
</dbReference>
<dbReference type="PANTHER" id="PTHR45138:SF9">
    <property type="entry name" value="DIGUANYLATE CYCLASE DGCM-RELATED"/>
    <property type="match status" value="1"/>
</dbReference>
<dbReference type="InterPro" id="IPR043128">
    <property type="entry name" value="Rev_trsase/Diguanyl_cyclase"/>
</dbReference>
<dbReference type="PANTHER" id="PTHR45138">
    <property type="entry name" value="REGULATORY COMPONENTS OF SENSORY TRANSDUCTION SYSTEM"/>
    <property type="match status" value="1"/>
</dbReference>
<protein>
    <recommendedName>
        <fullName evidence="1">GGDEF domain-containing protein</fullName>
    </recommendedName>
</protein>
<dbReference type="SMART" id="SM00267">
    <property type="entry name" value="GGDEF"/>
    <property type="match status" value="1"/>
</dbReference>
<dbReference type="Gene3D" id="3.30.450.40">
    <property type="match status" value="3"/>
</dbReference>
<evidence type="ECO:0000259" key="1">
    <source>
        <dbReference type="PROSITE" id="PS50887"/>
    </source>
</evidence>
<dbReference type="FunFam" id="3.30.70.270:FF:000001">
    <property type="entry name" value="Diguanylate cyclase domain protein"/>
    <property type="match status" value="1"/>
</dbReference>
<dbReference type="SMART" id="SM00065">
    <property type="entry name" value="GAF"/>
    <property type="match status" value="3"/>
</dbReference>
<dbReference type="AlphaFoldDB" id="A0A644XWH0"/>
<dbReference type="NCBIfam" id="TIGR00254">
    <property type="entry name" value="GGDEF"/>
    <property type="match status" value="1"/>
</dbReference>
<dbReference type="GO" id="GO:0052621">
    <property type="term" value="F:diguanylate cyclase activity"/>
    <property type="evidence" value="ECO:0007669"/>
    <property type="project" value="TreeGrafter"/>
</dbReference>
<dbReference type="InterPro" id="IPR000160">
    <property type="entry name" value="GGDEF_dom"/>
</dbReference>
<reference evidence="2" key="1">
    <citation type="submission" date="2019-08" db="EMBL/GenBank/DDBJ databases">
        <authorList>
            <person name="Kucharzyk K."/>
            <person name="Murdoch R.W."/>
            <person name="Higgins S."/>
            <person name="Loffler F."/>
        </authorList>
    </citation>
    <scope>NUCLEOTIDE SEQUENCE</scope>
</reference>
<evidence type="ECO:0000313" key="2">
    <source>
        <dbReference type="EMBL" id="MPM20138.1"/>
    </source>
</evidence>